<dbReference type="AlphaFoldDB" id="C0CKH7"/>
<comment type="caution">
    <text evidence="1">The sequence shown here is derived from an EMBL/GenBank/DDBJ whole genome shotgun (WGS) entry which is preliminary data.</text>
</comment>
<dbReference type="Proteomes" id="UP000003100">
    <property type="component" value="Unassembled WGS sequence"/>
</dbReference>
<gene>
    <name evidence="1" type="ORF">RUMHYD_01347</name>
</gene>
<evidence type="ECO:0000313" key="1">
    <source>
        <dbReference type="EMBL" id="EEG49731.1"/>
    </source>
</evidence>
<keyword evidence="2" id="KW-1185">Reference proteome</keyword>
<dbReference type="HOGENOM" id="CLU_3115101_0_0_9"/>
<reference evidence="1 2" key="2">
    <citation type="submission" date="2009-02" db="EMBL/GenBank/DDBJ databases">
        <title>Draft genome sequence of Blautia hydrogenotrophica DSM 10507 (Ruminococcus hydrogenotrophicus DSM 10507).</title>
        <authorList>
            <person name="Sudarsanam P."/>
            <person name="Ley R."/>
            <person name="Guruge J."/>
            <person name="Turnbaugh P.J."/>
            <person name="Mahowald M."/>
            <person name="Liep D."/>
            <person name="Gordon J."/>
        </authorList>
    </citation>
    <scope>NUCLEOTIDE SEQUENCE [LARGE SCALE GENOMIC DNA]</scope>
    <source>
        <strain evidence="2">DSM 10507 / JCM 14656 / S5a33</strain>
    </source>
</reference>
<dbReference type="EMBL" id="ACBZ01000067">
    <property type="protein sequence ID" value="EEG49731.1"/>
    <property type="molecule type" value="Genomic_DNA"/>
</dbReference>
<dbReference type="PATRIC" id="fig|476272.21.peg.2696"/>
<evidence type="ECO:0000313" key="2">
    <source>
        <dbReference type="Proteomes" id="UP000003100"/>
    </source>
</evidence>
<protein>
    <submittedName>
        <fullName evidence="1">Uncharacterized protein</fullName>
    </submittedName>
</protein>
<organism evidence="1 2">
    <name type="scientific">Blautia hydrogenotrophica (strain DSM 10507 / JCM 14656 / S5a33)</name>
    <name type="common">Ruminococcus hydrogenotrophicus</name>
    <dbReference type="NCBI Taxonomy" id="476272"/>
    <lineage>
        <taxon>Bacteria</taxon>
        <taxon>Bacillati</taxon>
        <taxon>Bacillota</taxon>
        <taxon>Clostridia</taxon>
        <taxon>Lachnospirales</taxon>
        <taxon>Lachnospiraceae</taxon>
        <taxon>Blautia</taxon>
    </lineage>
</organism>
<name>C0CKH7_BLAHS</name>
<reference evidence="1 2" key="1">
    <citation type="submission" date="2009-01" db="EMBL/GenBank/DDBJ databases">
        <authorList>
            <person name="Fulton L."/>
            <person name="Clifton S."/>
            <person name="Fulton B."/>
            <person name="Xu J."/>
            <person name="Minx P."/>
            <person name="Pepin K.H."/>
            <person name="Johnson M."/>
            <person name="Bhonagiri V."/>
            <person name="Nash W.E."/>
            <person name="Mardis E.R."/>
            <person name="Wilson R.K."/>
        </authorList>
    </citation>
    <scope>NUCLEOTIDE SEQUENCE [LARGE SCALE GENOMIC DNA]</scope>
    <source>
        <strain evidence="2">DSM 10507 / JCM 14656 / S5a33</strain>
    </source>
</reference>
<accession>C0CKH7</accession>
<sequence>MQFLYLVYTLDVKGKPCEGKRNVSYWKNYSLHRERRVVIIGLENYGKFCR</sequence>
<proteinExistence type="predicted"/>